<organism evidence="1 2">
    <name type="scientific">Bacillus phage Bp8p-C</name>
    <dbReference type="NCBI Taxonomy" id="1445810"/>
    <lineage>
        <taxon>Viruses</taxon>
        <taxon>Duplodnaviria</taxon>
        <taxon>Heunggongvirae</taxon>
        <taxon>Uroviricota</taxon>
        <taxon>Caudoviricetes</taxon>
        <taxon>Herelleviridae</taxon>
        <taxon>Bastillevirinae</taxon>
        <taxon>Agatevirus</taxon>
        <taxon>Agatevirus Bp8pC</taxon>
    </lineage>
</organism>
<dbReference type="EMBL" id="KJ010547">
    <property type="protein sequence ID" value="AHJ87606.1"/>
    <property type="molecule type" value="Genomic_DNA"/>
</dbReference>
<accession>A0A0A0PL17</accession>
<dbReference type="OrthoDB" id="24777at10239"/>
<dbReference type="Proteomes" id="UP000030232">
    <property type="component" value="Segment"/>
</dbReference>
<evidence type="ECO:0000313" key="1">
    <source>
        <dbReference type="EMBL" id="AHJ87606.1"/>
    </source>
</evidence>
<gene>
    <name evidence="1" type="ORF">Bp8pC_176</name>
</gene>
<sequence>MTSQTVLGYTDRENVKRYMRSSTINYLPVWKNKRNSELYDDVMIQFDLSHIIGDIVADMQIFNNGGMIQIENFNTAFTL</sequence>
<dbReference type="RefSeq" id="YP_009227083.1">
    <property type="nucleotide sequence ID" value="NC_029121.1"/>
</dbReference>
<dbReference type="KEGG" id="vg:26797995"/>
<reference evidence="1 2" key="1">
    <citation type="journal article" date="2015" name="Appl. Environ. Microbiol.">
        <title>Effects of actin-like proteins encoded by two Bacillus pumilus phages on unstable lysogeny, revealed by genomic analysis.</title>
        <authorList>
            <person name="Yuan Y."/>
            <person name="Peng Q."/>
            <person name="Wu D."/>
            <person name="Kou Z."/>
            <person name="Wu Y."/>
            <person name="Liu P."/>
            <person name="Gao M."/>
        </authorList>
    </citation>
    <scope>NUCLEOTIDE SEQUENCE [LARGE SCALE GENOMIC DNA]</scope>
</reference>
<name>A0A0A0PL17_9CAUD</name>
<keyword evidence="2" id="KW-1185">Reference proteome</keyword>
<evidence type="ECO:0000313" key="2">
    <source>
        <dbReference type="Proteomes" id="UP000030232"/>
    </source>
</evidence>
<protein>
    <submittedName>
        <fullName evidence="1">Uncharacterized protein</fullName>
    </submittedName>
</protein>
<proteinExistence type="predicted"/>
<dbReference type="GeneID" id="26797995"/>